<evidence type="ECO:0000313" key="5">
    <source>
        <dbReference type="EMBL" id="PRY52420.1"/>
    </source>
</evidence>
<evidence type="ECO:0000256" key="3">
    <source>
        <dbReference type="ARBA" id="ARBA00022679"/>
    </source>
</evidence>
<dbReference type="AlphaFoldDB" id="A0A2T0U3E7"/>
<keyword evidence="3" id="KW-0808">Transferase</keyword>
<comment type="similarity">
    <text evidence="1">Belongs to the glycosyltransferase 2 family.</text>
</comment>
<dbReference type="InterPro" id="IPR029044">
    <property type="entry name" value="Nucleotide-diphossugar_trans"/>
</dbReference>
<feature type="domain" description="Glycosyltransferase 2-like" evidence="4">
    <location>
        <begin position="5"/>
        <end position="179"/>
    </location>
</feature>
<evidence type="ECO:0000259" key="4">
    <source>
        <dbReference type="Pfam" id="PF00535"/>
    </source>
</evidence>
<comment type="caution">
    <text evidence="5">The sequence shown here is derived from an EMBL/GenBank/DDBJ whole genome shotgun (WGS) entry which is preliminary data.</text>
</comment>
<accession>A0A2T0U3E7</accession>
<dbReference type="CDD" id="cd04186">
    <property type="entry name" value="GT_2_like_c"/>
    <property type="match status" value="1"/>
</dbReference>
<proteinExistence type="inferred from homology"/>
<dbReference type="OrthoDB" id="9771846at2"/>
<evidence type="ECO:0000256" key="1">
    <source>
        <dbReference type="ARBA" id="ARBA00006739"/>
    </source>
</evidence>
<organism evidence="5 6">
    <name type="scientific">Arcticibacter pallidicorallinus</name>
    <dbReference type="NCBI Taxonomy" id="1259464"/>
    <lineage>
        <taxon>Bacteria</taxon>
        <taxon>Pseudomonadati</taxon>
        <taxon>Bacteroidota</taxon>
        <taxon>Sphingobacteriia</taxon>
        <taxon>Sphingobacteriales</taxon>
        <taxon>Sphingobacteriaceae</taxon>
        <taxon>Arcticibacter</taxon>
    </lineage>
</organism>
<dbReference type="SUPFAM" id="SSF53448">
    <property type="entry name" value="Nucleotide-diphospho-sugar transferases"/>
    <property type="match status" value="1"/>
</dbReference>
<keyword evidence="2" id="KW-0328">Glycosyltransferase</keyword>
<dbReference type="Pfam" id="PF00535">
    <property type="entry name" value="Glycos_transf_2"/>
    <property type="match status" value="1"/>
</dbReference>
<protein>
    <recommendedName>
        <fullName evidence="4">Glycosyltransferase 2-like domain-containing protein</fullName>
    </recommendedName>
</protein>
<dbReference type="PANTHER" id="PTHR43179:SF12">
    <property type="entry name" value="GALACTOFURANOSYLTRANSFERASE GLFT2"/>
    <property type="match status" value="1"/>
</dbReference>
<dbReference type="EMBL" id="PVTH01000006">
    <property type="protein sequence ID" value="PRY52420.1"/>
    <property type="molecule type" value="Genomic_DNA"/>
</dbReference>
<reference evidence="5 6" key="1">
    <citation type="submission" date="2018-03" db="EMBL/GenBank/DDBJ databases">
        <title>Genomic Encyclopedia of Type Strains, Phase III (KMG-III): the genomes of soil and plant-associated and newly described type strains.</title>
        <authorList>
            <person name="Whitman W."/>
        </authorList>
    </citation>
    <scope>NUCLEOTIDE SEQUENCE [LARGE SCALE GENOMIC DNA]</scope>
    <source>
        <strain evidence="5 6">CGMCC 1.9313</strain>
    </source>
</reference>
<dbReference type="Gene3D" id="3.90.550.10">
    <property type="entry name" value="Spore Coat Polysaccharide Biosynthesis Protein SpsA, Chain A"/>
    <property type="match status" value="1"/>
</dbReference>
<evidence type="ECO:0000256" key="2">
    <source>
        <dbReference type="ARBA" id="ARBA00022676"/>
    </source>
</evidence>
<sequence length="307" mass="35757">MKKVSVITVNYNQPQVTETLLKSIAEHNKYQALQIIVVDNGSREDPIPYWRKKYPDHTFLRSEINLGFAGGNNLGVSLADGDYLFFVNNDTEFTVGLVESLVALMDQHSQIGMISPKIRYFDQPQVIQYVGFTPMDYYTARNKCIGEYETDEGQYDETTGKTGFIHGAAMMVRKEAIERAGLMFESFFLYYEEMDWCERIRKCGFEIWVEPRAVIYHKESVSVGKKSALKEYFMNRNRILFIRRNGPPSSKYIFYAYFAAVVFPRNMLRYILEKRSDLCRQLILAVKWNLTHNQNSTELGYPVHKIK</sequence>
<dbReference type="PANTHER" id="PTHR43179">
    <property type="entry name" value="RHAMNOSYLTRANSFERASE WBBL"/>
    <property type="match status" value="1"/>
</dbReference>
<dbReference type="RefSeq" id="WP_106293528.1">
    <property type="nucleotide sequence ID" value="NZ_PVTH01000006.1"/>
</dbReference>
<keyword evidence="6" id="KW-1185">Reference proteome</keyword>
<evidence type="ECO:0000313" key="6">
    <source>
        <dbReference type="Proteomes" id="UP000238034"/>
    </source>
</evidence>
<dbReference type="GO" id="GO:0016757">
    <property type="term" value="F:glycosyltransferase activity"/>
    <property type="evidence" value="ECO:0007669"/>
    <property type="project" value="UniProtKB-KW"/>
</dbReference>
<name>A0A2T0U3E7_9SPHI</name>
<dbReference type="Proteomes" id="UP000238034">
    <property type="component" value="Unassembled WGS sequence"/>
</dbReference>
<gene>
    <name evidence="5" type="ORF">B0I27_106181</name>
</gene>
<dbReference type="InterPro" id="IPR001173">
    <property type="entry name" value="Glyco_trans_2-like"/>
</dbReference>